<reference evidence="2" key="1">
    <citation type="journal article" date="2007" name="Nature">
        <title>The grapevine genome sequence suggests ancestral hexaploidization in major angiosperm phyla.</title>
        <authorList>
            <consortium name="The French-Italian Public Consortium for Grapevine Genome Characterization."/>
            <person name="Jaillon O."/>
            <person name="Aury J.-M."/>
            <person name="Noel B."/>
            <person name="Policriti A."/>
            <person name="Clepet C."/>
            <person name="Casagrande A."/>
            <person name="Choisne N."/>
            <person name="Aubourg S."/>
            <person name="Vitulo N."/>
            <person name="Jubin C."/>
            <person name="Vezzi A."/>
            <person name="Legeai F."/>
            <person name="Hugueney P."/>
            <person name="Dasilva C."/>
            <person name="Horner D."/>
            <person name="Mica E."/>
            <person name="Jublot D."/>
            <person name="Poulain J."/>
            <person name="Bruyere C."/>
            <person name="Billault A."/>
            <person name="Segurens B."/>
            <person name="Gouyvenoux M."/>
            <person name="Ugarte E."/>
            <person name="Cattonaro F."/>
            <person name="Anthouard V."/>
            <person name="Vico V."/>
            <person name="Del Fabbro C."/>
            <person name="Alaux M."/>
            <person name="Di Gaspero G."/>
            <person name="Dumas V."/>
            <person name="Felice N."/>
            <person name="Paillard S."/>
            <person name="Juman I."/>
            <person name="Moroldo M."/>
            <person name="Scalabrin S."/>
            <person name="Canaguier A."/>
            <person name="Le Clainche I."/>
            <person name="Malacrida G."/>
            <person name="Durand E."/>
            <person name="Pesole G."/>
            <person name="Laucou V."/>
            <person name="Chatelet P."/>
            <person name="Merdinoglu D."/>
            <person name="Delledonne M."/>
            <person name="Pezzotti M."/>
            <person name="Lecharny A."/>
            <person name="Scarpelli C."/>
            <person name="Artiguenave F."/>
            <person name="Pe M.E."/>
            <person name="Valle G."/>
            <person name="Morgante M."/>
            <person name="Caboche M."/>
            <person name="Adam-Blondon A.-F."/>
            <person name="Weissenbach J."/>
            <person name="Quetier F."/>
            <person name="Wincker P."/>
        </authorList>
    </citation>
    <scope>NUCLEOTIDE SEQUENCE [LARGE SCALE GENOMIC DNA]</scope>
    <source>
        <strain evidence="2">cv. Pinot noir / PN40024</strain>
    </source>
</reference>
<dbReference type="PaxDb" id="29760-VIT_00s1022g00010.t01"/>
<accession>D7UEA3</accession>
<organism evidence="1 2">
    <name type="scientific">Vitis vinifera</name>
    <name type="common">Grape</name>
    <dbReference type="NCBI Taxonomy" id="29760"/>
    <lineage>
        <taxon>Eukaryota</taxon>
        <taxon>Viridiplantae</taxon>
        <taxon>Streptophyta</taxon>
        <taxon>Embryophyta</taxon>
        <taxon>Tracheophyta</taxon>
        <taxon>Spermatophyta</taxon>
        <taxon>Magnoliopsida</taxon>
        <taxon>eudicotyledons</taxon>
        <taxon>Gunneridae</taxon>
        <taxon>Pentapetalae</taxon>
        <taxon>rosids</taxon>
        <taxon>Vitales</taxon>
        <taxon>Vitaceae</taxon>
        <taxon>Viteae</taxon>
        <taxon>Vitis</taxon>
    </lineage>
</organism>
<dbReference type="HOGENOM" id="CLU_2890403_0_0_1"/>
<dbReference type="Proteomes" id="UP000009183">
    <property type="component" value="Unassembled WGS sequence, unordered"/>
</dbReference>
<keyword evidence="2" id="KW-1185">Reference proteome</keyword>
<sequence length="63" mass="7437">MPSLNPMHEPIPHLRYISEHKVSSQLPCPWHFQAHQHSSQTYQQVKFFANKLITTLLNNVKTR</sequence>
<protein>
    <submittedName>
        <fullName evidence="1">Uncharacterized protein</fullName>
    </submittedName>
</protein>
<name>D7UEA3_VITVI</name>
<proteinExistence type="predicted"/>
<dbReference type="AlphaFoldDB" id="D7UEA3"/>
<dbReference type="InParanoid" id="D7UEA3"/>
<dbReference type="EMBL" id="FN596809">
    <property type="protein sequence ID" value="CBI41068.3"/>
    <property type="molecule type" value="Genomic_DNA"/>
</dbReference>
<gene>
    <name evidence="1" type="ORF">VIT_00s1022g00010</name>
</gene>
<evidence type="ECO:0000313" key="2">
    <source>
        <dbReference type="Proteomes" id="UP000009183"/>
    </source>
</evidence>
<evidence type="ECO:0000313" key="1">
    <source>
        <dbReference type="EMBL" id="CBI41068.3"/>
    </source>
</evidence>